<dbReference type="Pfam" id="PF01593">
    <property type="entry name" value="Amino_oxidase"/>
    <property type="match status" value="1"/>
</dbReference>
<name>A0A3A3YUA1_9ACTN</name>
<dbReference type="Proteomes" id="UP000265614">
    <property type="component" value="Unassembled WGS sequence"/>
</dbReference>
<dbReference type="EMBL" id="QZEZ01000007">
    <property type="protein sequence ID" value="RJK94303.1"/>
    <property type="molecule type" value="Genomic_DNA"/>
</dbReference>
<dbReference type="Gene3D" id="3.90.660.10">
    <property type="match status" value="1"/>
</dbReference>
<keyword evidence="1" id="KW-1133">Transmembrane helix</keyword>
<protein>
    <submittedName>
        <fullName evidence="3">NAD/FAD-dependent oxidoreductase</fullName>
    </submittedName>
</protein>
<dbReference type="Gene3D" id="3.50.50.60">
    <property type="entry name" value="FAD/NAD(P)-binding domain"/>
    <property type="match status" value="1"/>
</dbReference>
<evidence type="ECO:0000313" key="3">
    <source>
        <dbReference type="EMBL" id="RJK94303.1"/>
    </source>
</evidence>
<feature type="domain" description="Amine oxidase" evidence="2">
    <location>
        <begin position="111"/>
        <end position="314"/>
    </location>
</feature>
<accession>A0A3A3YUA1</accession>
<evidence type="ECO:0000313" key="4">
    <source>
        <dbReference type="Proteomes" id="UP000265614"/>
    </source>
</evidence>
<dbReference type="OrthoDB" id="5792777at2"/>
<dbReference type="RefSeq" id="WP_119951312.1">
    <property type="nucleotide sequence ID" value="NZ_QZEZ01000007.1"/>
</dbReference>
<dbReference type="GO" id="GO:0016491">
    <property type="term" value="F:oxidoreductase activity"/>
    <property type="evidence" value="ECO:0007669"/>
    <property type="project" value="InterPro"/>
</dbReference>
<dbReference type="PANTHER" id="PTHR16128:SF5">
    <property type="entry name" value="FAD_NAD(P)-BINDING OXIDOREDUCTASE FAMILY PROTEIN"/>
    <property type="match status" value="1"/>
</dbReference>
<gene>
    <name evidence="3" type="ORF">D5H78_15090</name>
</gene>
<dbReference type="PANTHER" id="PTHR16128">
    <property type="entry name" value="FAD/NAD(P)-BINDING OXIDOREDUCTASE FAMILY PROTEIN"/>
    <property type="match status" value="1"/>
</dbReference>
<dbReference type="Pfam" id="PF13450">
    <property type="entry name" value="NAD_binding_8"/>
    <property type="match status" value="1"/>
</dbReference>
<feature type="transmembrane region" description="Helical" evidence="1">
    <location>
        <begin position="12"/>
        <end position="37"/>
    </location>
</feature>
<dbReference type="AlphaFoldDB" id="A0A3A3YUA1"/>
<keyword evidence="4" id="KW-1185">Reference proteome</keyword>
<dbReference type="PROSITE" id="PS51257">
    <property type="entry name" value="PROKAR_LIPOPROTEIN"/>
    <property type="match status" value="1"/>
</dbReference>
<evidence type="ECO:0000259" key="2">
    <source>
        <dbReference type="Pfam" id="PF01593"/>
    </source>
</evidence>
<comment type="caution">
    <text evidence="3">The sequence shown here is derived from an EMBL/GenBank/DDBJ whole genome shotgun (WGS) entry which is preliminary data.</text>
</comment>
<organism evidence="3 4">
    <name type="scientific">Vallicoccus soli</name>
    <dbReference type="NCBI Taxonomy" id="2339232"/>
    <lineage>
        <taxon>Bacteria</taxon>
        <taxon>Bacillati</taxon>
        <taxon>Actinomycetota</taxon>
        <taxon>Actinomycetes</taxon>
        <taxon>Motilibacterales</taxon>
        <taxon>Vallicoccaceae</taxon>
        <taxon>Vallicoccus</taxon>
    </lineage>
</organism>
<evidence type="ECO:0000256" key="1">
    <source>
        <dbReference type="SAM" id="Phobius"/>
    </source>
</evidence>
<keyword evidence="1" id="KW-0812">Transmembrane</keyword>
<proteinExistence type="predicted"/>
<dbReference type="InterPro" id="IPR002937">
    <property type="entry name" value="Amino_oxidase"/>
</dbReference>
<dbReference type="PRINTS" id="PR00419">
    <property type="entry name" value="ADXRDTASE"/>
</dbReference>
<keyword evidence="1" id="KW-0472">Membrane</keyword>
<dbReference type="SUPFAM" id="SSF51905">
    <property type="entry name" value="FAD/NAD(P)-binding domain"/>
    <property type="match status" value="1"/>
</dbReference>
<reference evidence="3 4" key="1">
    <citation type="submission" date="2018-09" db="EMBL/GenBank/DDBJ databases">
        <title>YIM 75000 draft genome.</title>
        <authorList>
            <person name="Tang S."/>
            <person name="Feng Y."/>
        </authorList>
    </citation>
    <scope>NUCLEOTIDE SEQUENCE [LARGE SCALE GENOMIC DNA]</scope>
    <source>
        <strain evidence="3 4">YIM 75000</strain>
    </source>
</reference>
<sequence>MSDPRDRDRPFAVVGGGIAGVACAQALQAAGLPVVVYDRGRRIGGRMAVREVDGHVVDIGASYFTVPEGDDAFAAVVAGWEERGLARRWTDTFHVAEGGTLTGTKAGPLRWAGTAGLRPLVDDLARGLVVEQGVEVEDVGPGPSVDGTPVRAAVLAMPGPQAADLMSDELDGAVEAAASTDWEPCLALYAGWSERSWTEVDGVFVNGSPVLDWVADDGRRRGDGAPVLVAHSTAALAADHLDDPDAAVPALLGALCDLLEVGREPSWVKVRRWSLARPARAREEPWFLSDVGVGLCGDGWNAPSRVAGAYGSGRLLGEELARRYG</sequence>
<dbReference type="InterPro" id="IPR036188">
    <property type="entry name" value="FAD/NAD-bd_sf"/>
</dbReference>